<sequence>MKSSEDIINSKMKIAIENGDTDLARKLLTKGADPNVIEMETKKNSQHSILILSISLKETNIARLLVENGAEVDTIYMNYDDDNLCIYEMTAWTTAKLMYDEEPTPSMGELLYVIEERLKSYKGRTPKKIPPKNLPLDVPSQVLLDAIRESDEESVRLLISHGVDVNTVERDSKSGRQHSVLITAITLEQTQIAKLLIENGAEVDTVFQNYDPTENVSYDVTALEAAQTMHQAFPDIGMEKIIEIIKGHIKGKKGKPKIIIAYNTPLTLRHRGSNVIQPIELPIPTIRFENVDDPEDVVELEDTGTSKHNNIDTSCTNKKRDETISTFSRTCTVL</sequence>
<dbReference type="InterPro" id="IPR036770">
    <property type="entry name" value="Ankyrin_rpt-contain_sf"/>
</dbReference>
<dbReference type="InterPro" id="IPR051070">
    <property type="entry name" value="NF-kappa-B_inhibitor"/>
</dbReference>
<dbReference type="RefSeq" id="XP_006819423.1">
    <property type="nucleotide sequence ID" value="XM_006819360.1"/>
</dbReference>
<keyword evidence="3" id="KW-1185">Reference proteome</keyword>
<evidence type="ECO:0000313" key="4">
    <source>
        <dbReference type="RefSeq" id="XP_006819423.1"/>
    </source>
</evidence>
<accession>A0ABM0MHD2</accession>
<keyword evidence="2" id="KW-0040">ANK repeat</keyword>
<protein>
    <submittedName>
        <fullName evidence="4">Uncharacterized protein LOC102808875</fullName>
    </submittedName>
</protein>
<dbReference type="PANTHER" id="PTHR46680:SF3">
    <property type="entry name" value="NF-KAPPA-B INHIBITOR CACTUS"/>
    <property type="match status" value="1"/>
</dbReference>
<dbReference type="SMART" id="SM00248">
    <property type="entry name" value="ANK"/>
    <property type="match status" value="4"/>
</dbReference>
<organism evidence="3 4">
    <name type="scientific">Saccoglossus kowalevskii</name>
    <name type="common">Acorn worm</name>
    <dbReference type="NCBI Taxonomy" id="10224"/>
    <lineage>
        <taxon>Eukaryota</taxon>
        <taxon>Metazoa</taxon>
        <taxon>Hemichordata</taxon>
        <taxon>Enteropneusta</taxon>
        <taxon>Harrimaniidae</taxon>
        <taxon>Saccoglossus</taxon>
    </lineage>
</organism>
<reference evidence="4" key="1">
    <citation type="submission" date="2025-08" db="UniProtKB">
        <authorList>
            <consortium name="RefSeq"/>
        </authorList>
    </citation>
    <scope>IDENTIFICATION</scope>
    <source>
        <tissue evidence="4">Testes</tissue>
    </source>
</reference>
<evidence type="ECO:0000256" key="1">
    <source>
        <dbReference type="ARBA" id="ARBA00022737"/>
    </source>
</evidence>
<proteinExistence type="predicted"/>
<dbReference type="PANTHER" id="PTHR46680">
    <property type="entry name" value="NF-KAPPA-B INHIBITOR ALPHA"/>
    <property type="match status" value="1"/>
</dbReference>
<dbReference type="InterPro" id="IPR002110">
    <property type="entry name" value="Ankyrin_rpt"/>
</dbReference>
<keyword evidence="1" id="KW-0677">Repeat</keyword>
<name>A0ABM0MHD2_SACKO</name>
<dbReference type="Gene3D" id="1.25.40.20">
    <property type="entry name" value="Ankyrin repeat-containing domain"/>
    <property type="match status" value="2"/>
</dbReference>
<dbReference type="GeneID" id="102808875"/>
<evidence type="ECO:0000256" key="2">
    <source>
        <dbReference type="ARBA" id="ARBA00023043"/>
    </source>
</evidence>
<evidence type="ECO:0000313" key="3">
    <source>
        <dbReference type="Proteomes" id="UP000694865"/>
    </source>
</evidence>
<dbReference type="Proteomes" id="UP000694865">
    <property type="component" value="Unplaced"/>
</dbReference>
<dbReference type="SUPFAM" id="SSF48403">
    <property type="entry name" value="Ankyrin repeat"/>
    <property type="match status" value="1"/>
</dbReference>
<gene>
    <name evidence="4" type="primary">LOC102808875</name>
</gene>